<evidence type="ECO:0000259" key="1">
    <source>
        <dbReference type="Pfam" id="PF13847"/>
    </source>
</evidence>
<sequence>MSKVIQRKKQSNSVYDRRSLAIDYKHLPSILKKGLRVLDVGCATGSITKDIANLVGASGKVIGIDHTKHMIDDGNDAYCETKKLELLHSDLYSYEPSEPFDLIVSARVIQWMENPINALLKIKSMLKPGGQISILDYNHERLEWVPQPPISMRNFYQSFLKWRADAGMNNAIGTDLPHLLSQIGFKNIEVVPSHEVYTPKREDFEERVKIWSEVASLKQIADEGYISEYNRLRAIDDYNNWVENEAQLMKMFLYDVRGTL</sequence>
<keyword evidence="3" id="KW-1185">Reference proteome</keyword>
<gene>
    <name evidence="2" type="ORF">NH26_24160</name>
</gene>
<keyword evidence="2" id="KW-0808">Transferase</keyword>
<feature type="domain" description="Methyltransferase" evidence="1">
    <location>
        <begin position="32"/>
        <end position="153"/>
    </location>
</feature>
<comment type="caution">
    <text evidence="2">The sequence shown here is derived from an EMBL/GenBank/DDBJ whole genome shotgun (WGS) entry which is preliminary data.</text>
</comment>
<accession>A0A1S1YV14</accession>
<dbReference type="RefSeq" id="WP_044217273.1">
    <property type="nucleotide sequence ID" value="NZ_JRYR02000002.1"/>
</dbReference>
<dbReference type="InterPro" id="IPR025714">
    <property type="entry name" value="Methyltranfer_dom"/>
</dbReference>
<evidence type="ECO:0000313" key="2">
    <source>
        <dbReference type="EMBL" id="OHX64665.1"/>
    </source>
</evidence>
<keyword evidence="2" id="KW-0489">Methyltransferase</keyword>
<organism evidence="2 3">
    <name type="scientific">Flammeovirga pacifica</name>
    <dbReference type="NCBI Taxonomy" id="915059"/>
    <lineage>
        <taxon>Bacteria</taxon>
        <taxon>Pseudomonadati</taxon>
        <taxon>Bacteroidota</taxon>
        <taxon>Cytophagia</taxon>
        <taxon>Cytophagales</taxon>
        <taxon>Flammeovirgaceae</taxon>
        <taxon>Flammeovirga</taxon>
    </lineage>
</organism>
<name>A0A1S1YV14_FLAPC</name>
<dbReference type="CDD" id="cd02440">
    <property type="entry name" value="AdoMet_MTases"/>
    <property type="match status" value="1"/>
</dbReference>
<proteinExistence type="predicted"/>
<dbReference type="AlphaFoldDB" id="A0A1S1YV14"/>
<dbReference type="PANTHER" id="PTHR43861">
    <property type="entry name" value="TRANS-ACONITATE 2-METHYLTRANSFERASE-RELATED"/>
    <property type="match status" value="1"/>
</dbReference>
<evidence type="ECO:0000313" key="3">
    <source>
        <dbReference type="Proteomes" id="UP000179797"/>
    </source>
</evidence>
<dbReference type="SUPFAM" id="SSF53335">
    <property type="entry name" value="S-adenosyl-L-methionine-dependent methyltransferases"/>
    <property type="match status" value="1"/>
</dbReference>
<reference evidence="2 3" key="1">
    <citation type="journal article" date="2012" name="Int. J. Syst. Evol. Microbiol.">
        <title>Flammeovirga pacifica sp. nov., isolated from deep-sea sediment.</title>
        <authorList>
            <person name="Xu H."/>
            <person name="Fu Y."/>
            <person name="Yang N."/>
            <person name="Ding Z."/>
            <person name="Lai Q."/>
            <person name="Zeng R."/>
        </authorList>
    </citation>
    <scope>NUCLEOTIDE SEQUENCE [LARGE SCALE GENOMIC DNA]</scope>
    <source>
        <strain evidence="3">DSM 24597 / LMG 26175 / WPAGA1</strain>
    </source>
</reference>
<dbReference type="OrthoDB" id="9777830at2"/>
<dbReference type="InterPro" id="IPR029063">
    <property type="entry name" value="SAM-dependent_MTases_sf"/>
</dbReference>
<dbReference type="EMBL" id="JRYR02000002">
    <property type="protein sequence ID" value="OHX64665.1"/>
    <property type="molecule type" value="Genomic_DNA"/>
</dbReference>
<dbReference type="Proteomes" id="UP000179797">
    <property type="component" value="Unassembled WGS sequence"/>
</dbReference>
<dbReference type="Gene3D" id="3.40.50.150">
    <property type="entry name" value="Vaccinia Virus protein VP39"/>
    <property type="match status" value="1"/>
</dbReference>
<dbReference type="GO" id="GO:0032259">
    <property type="term" value="P:methylation"/>
    <property type="evidence" value="ECO:0007669"/>
    <property type="project" value="UniProtKB-KW"/>
</dbReference>
<dbReference type="STRING" id="915059.NH26_24160"/>
<protein>
    <submittedName>
        <fullName evidence="2">Methyltransferase</fullName>
    </submittedName>
</protein>
<dbReference type="Pfam" id="PF13847">
    <property type="entry name" value="Methyltransf_31"/>
    <property type="match status" value="1"/>
</dbReference>
<dbReference type="GO" id="GO:0008168">
    <property type="term" value="F:methyltransferase activity"/>
    <property type="evidence" value="ECO:0007669"/>
    <property type="project" value="UniProtKB-KW"/>
</dbReference>